<organism evidence="2 3">
    <name type="scientific">Emticicia agri</name>
    <dbReference type="NCBI Taxonomy" id="2492393"/>
    <lineage>
        <taxon>Bacteria</taxon>
        <taxon>Pseudomonadati</taxon>
        <taxon>Bacteroidota</taxon>
        <taxon>Cytophagia</taxon>
        <taxon>Cytophagales</taxon>
        <taxon>Leadbetterellaceae</taxon>
        <taxon>Emticicia</taxon>
    </lineage>
</organism>
<dbReference type="Pfam" id="PF08240">
    <property type="entry name" value="ADH_N"/>
    <property type="match status" value="1"/>
</dbReference>
<gene>
    <name evidence="2" type="ORF">EWM59_11510</name>
</gene>
<dbReference type="PANTHER" id="PTHR11695:SF294">
    <property type="entry name" value="RETICULON-4-INTERACTING PROTEIN 1, MITOCHONDRIAL"/>
    <property type="match status" value="1"/>
</dbReference>
<evidence type="ECO:0000259" key="1">
    <source>
        <dbReference type="SMART" id="SM00829"/>
    </source>
</evidence>
<dbReference type="GO" id="GO:0016491">
    <property type="term" value="F:oxidoreductase activity"/>
    <property type="evidence" value="ECO:0007669"/>
    <property type="project" value="InterPro"/>
</dbReference>
<dbReference type="EMBL" id="SEWF01000014">
    <property type="protein sequence ID" value="RYU95515.1"/>
    <property type="molecule type" value="Genomic_DNA"/>
</dbReference>
<name>A0A4Q5M0I5_9BACT</name>
<feature type="domain" description="Enoyl reductase (ER)" evidence="1">
    <location>
        <begin position="10"/>
        <end position="311"/>
    </location>
</feature>
<comment type="caution">
    <text evidence="2">The sequence shown here is derived from an EMBL/GenBank/DDBJ whole genome shotgun (WGS) entry which is preliminary data.</text>
</comment>
<accession>A0A4Q5M0I5</accession>
<dbReference type="SMART" id="SM00829">
    <property type="entry name" value="PKS_ER"/>
    <property type="match status" value="1"/>
</dbReference>
<evidence type="ECO:0000313" key="3">
    <source>
        <dbReference type="Proteomes" id="UP000293162"/>
    </source>
</evidence>
<keyword evidence="3" id="KW-1185">Reference proteome</keyword>
<sequence>MKAILLKAFGSIDNFAVEEIAQPVIQRNEVLVAVKAISINPVDMKTRSGKALATRLKDENPVILGWDISGVVINVEPDVKDFKVGDEVFGMVNFPGSGKAYAEYVAAPAAHLALKPANITHEEAAAATLAALTAWQAFNTHIKINLGNRVLIHAAAGGVGHFAVQIAKYFGGYVIGTASAENKDFVLSLGADEHFDYKSKPFEEAISDIDIVLDTIGGNNIERSFEVVKEGGTVITLPSNTSEGIVEKAKAKGIHGFFFMVQSNGEDMKQIAGLLEKGIIKPHVSAVYSFDEIGKAHQQIETGSTRGKIIIKL</sequence>
<dbReference type="SUPFAM" id="SSF50129">
    <property type="entry name" value="GroES-like"/>
    <property type="match status" value="1"/>
</dbReference>
<dbReference type="PANTHER" id="PTHR11695">
    <property type="entry name" value="ALCOHOL DEHYDROGENASE RELATED"/>
    <property type="match status" value="1"/>
</dbReference>
<dbReference type="CDD" id="cd05289">
    <property type="entry name" value="MDR_like_2"/>
    <property type="match status" value="1"/>
</dbReference>
<reference evidence="2 3" key="1">
    <citation type="submission" date="2019-02" db="EMBL/GenBank/DDBJ databases">
        <title>Bacterial novel species Emticicia sp. 17J42-9 isolated from soil.</title>
        <authorList>
            <person name="Jung H.-Y."/>
        </authorList>
    </citation>
    <scope>NUCLEOTIDE SEQUENCE [LARGE SCALE GENOMIC DNA]</scope>
    <source>
        <strain evidence="2 3">17J42-9</strain>
    </source>
</reference>
<dbReference type="Gene3D" id="3.90.180.10">
    <property type="entry name" value="Medium-chain alcohol dehydrogenases, catalytic domain"/>
    <property type="match status" value="1"/>
</dbReference>
<dbReference type="RefSeq" id="WP_130021121.1">
    <property type="nucleotide sequence ID" value="NZ_SEWF01000014.1"/>
</dbReference>
<dbReference type="SUPFAM" id="SSF51735">
    <property type="entry name" value="NAD(P)-binding Rossmann-fold domains"/>
    <property type="match status" value="1"/>
</dbReference>
<dbReference type="InterPro" id="IPR036291">
    <property type="entry name" value="NAD(P)-bd_dom_sf"/>
</dbReference>
<dbReference type="InterPro" id="IPR011032">
    <property type="entry name" value="GroES-like_sf"/>
</dbReference>
<dbReference type="Pfam" id="PF13602">
    <property type="entry name" value="ADH_zinc_N_2"/>
    <property type="match status" value="1"/>
</dbReference>
<protein>
    <submittedName>
        <fullName evidence="2">NADP-dependent oxidoreductase</fullName>
    </submittedName>
</protein>
<dbReference type="InterPro" id="IPR050700">
    <property type="entry name" value="YIM1/Zinc_Alcohol_DH_Fams"/>
</dbReference>
<evidence type="ECO:0000313" key="2">
    <source>
        <dbReference type="EMBL" id="RYU95515.1"/>
    </source>
</evidence>
<dbReference type="InterPro" id="IPR013154">
    <property type="entry name" value="ADH-like_N"/>
</dbReference>
<dbReference type="OrthoDB" id="648910at2"/>
<dbReference type="AlphaFoldDB" id="A0A4Q5M0I5"/>
<dbReference type="InterPro" id="IPR020843">
    <property type="entry name" value="ER"/>
</dbReference>
<proteinExistence type="predicted"/>
<dbReference type="Gene3D" id="3.40.50.720">
    <property type="entry name" value="NAD(P)-binding Rossmann-like Domain"/>
    <property type="match status" value="1"/>
</dbReference>
<dbReference type="Proteomes" id="UP000293162">
    <property type="component" value="Unassembled WGS sequence"/>
</dbReference>